<feature type="region of interest" description="Disordered" evidence="8">
    <location>
        <begin position="910"/>
        <end position="946"/>
    </location>
</feature>
<evidence type="ECO:0000256" key="6">
    <source>
        <dbReference type="PROSITE-ProRule" id="PRU00023"/>
    </source>
</evidence>
<feature type="region of interest" description="Disordered" evidence="8">
    <location>
        <begin position="1212"/>
        <end position="1241"/>
    </location>
</feature>
<feature type="region of interest" description="Disordered" evidence="8">
    <location>
        <begin position="1283"/>
        <end position="1332"/>
    </location>
</feature>
<feature type="compositionally biased region" description="Basic and acidic residues" evidence="8">
    <location>
        <begin position="1094"/>
        <end position="1108"/>
    </location>
</feature>
<feature type="region of interest" description="Disordered" evidence="8">
    <location>
        <begin position="974"/>
        <end position="1144"/>
    </location>
</feature>
<dbReference type="SUPFAM" id="SSF48403">
    <property type="entry name" value="Ankyrin repeat"/>
    <property type="match status" value="1"/>
</dbReference>
<dbReference type="InterPro" id="IPR002110">
    <property type="entry name" value="Ankyrin_rpt"/>
</dbReference>
<dbReference type="SMART" id="SM00132">
    <property type="entry name" value="LIM"/>
    <property type="match status" value="1"/>
</dbReference>
<evidence type="ECO:0000256" key="7">
    <source>
        <dbReference type="PROSITE-ProRule" id="PRU00125"/>
    </source>
</evidence>
<feature type="region of interest" description="Disordered" evidence="8">
    <location>
        <begin position="643"/>
        <end position="663"/>
    </location>
</feature>
<dbReference type="Pfam" id="PF00412">
    <property type="entry name" value="LIM"/>
    <property type="match status" value="1"/>
</dbReference>
<feature type="compositionally biased region" description="Polar residues" evidence="8">
    <location>
        <begin position="1124"/>
        <end position="1144"/>
    </location>
</feature>
<keyword evidence="5 6" id="KW-0040">ANK repeat</keyword>
<feature type="region of interest" description="Disordered" evidence="8">
    <location>
        <begin position="731"/>
        <end position="761"/>
    </location>
</feature>
<dbReference type="SMART" id="SM00248">
    <property type="entry name" value="ANK"/>
    <property type="match status" value="7"/>
</dbReference>
<evidence type="ECO:0000256" key="4">
    <source>
        <dbReference type="ARBA" id="ARBA00023038"/>
    </source>
</evidence>
<protein>
    <submittedName>
        <fullName evidence="10">Proteoglycan 4-like</fullName>
    </submittedName>
</protein>
<evidence type="ECO:0000256" key="3">
    <source>
        <dbReference type="ARBA" id="ARBA00022833"/>
    </source>
</evidence>
<dbReference type="InterPro" id="IPR001781">
    <property type="entry name" value="Znf_LIM"/>
</dbReference>
<feature type="repeat" description="ANK" evidence="6">
    <location>
        <begin position="38"/>
        <end position="64"/>
    </location>
</feature>
<feature type="compositionally biased region" description="Polar residues" evidence="8">
    <location>
        <begin position="781"/>
        <end position="794"/>
    </location>
</feature>
<dbReference type="CDD" id="cd09358">
    <property type="entry name" value="LIM_Mical_like"/>
    <property type="match status" value="1"/>
</dbReference>
<feature type="compositionally biased region" description="Polar residues" evidence="8">
    <location>
        <begin position="731"/>
        <end position="745"/>
    </location>
</feature>
<feature type="repeat" description="ANK" evidence="6">
    <location>
        <begin position="214"/>
        <end position="246"/>
    </location>
</feature>
<dbReference type="InterPro" id="IPR036770">
    <property type="entry name" value="Ankyrin_rpt-contain_sf"/>
</dbReference>
<sequence>MDRIIPQLHEAARNNETDRTRNLLRRFEYPPQMAVLANGLTPAHVAALSGSLSVLRALVEFSQDDMKFVATAQDKQGLSVLHYAALSGEPEVVDYLLSEFGDSATIRNHNGGLAIHFAAGAGHLEVLRKLVTHSGAHLANDKDNTGTTPAYFSAQEGHLDCFKYLCIEAYADKLSRAGDGMTTLHGATQGGHFETVKWIVQQMGPSIIQDRSNDGATPVHFAAASGHDDILAYYLQQGSTQVLVDSVDNQGATPAHDAVEYGHLKALKILVQYNADLTIEDDDGESPFSLAMKAPIDDPIYIFVKEFVRLAPSPMRPRHIRNDSEPASIVSQSDTSAKHPKTSRQEATEIQQAANLANQILTHRTKHVREQQQAERSAKERQRKRRKESLQLAKNRLLAFDPPRQHQHSRVRSRSQDNIIEDSPIPATQSDNVMPRMKHYSHGRHRPSHHRRPFGYVDTEDLLLDKFVTHGFGMPAPALKNLKHAKRVDLSQVSELVKRRESIRTRKDVYLYRQKQLIKIKQQSMSKKKILKYEDIQKKLDKPVHVSDTFEPPAPPITLNPDVAQGGNNWDQYIETDSNPDSVDERYNIAAGIEFATLALLAPSCCSAFTSPLPEETFVALEGKRGQRDKEIKLGKMENRQRQVGFGGSPEEVSDHSDDPFTYDDIEARRRGWDETAPGVYTSKKKTSHFIGGDDLRQPGDIISPKEKSKSKKMSVSKRLNSLRKNVLKYRQTQDCSGSNSSLVSYASDGEGADEPDSESNIAESFVGPLFTPPARKMSFDSGQQPDDLTPTADTSTQFKYIVPETKAIRPKLMMNQPEVFTPPPPLSENEIEPINIQPPKPAVKENIIIHTSGVTRVTDSRRRNVSVPIKKSTPAVVTISNVLELPSGSDSCSSLEPEPKEVTPIKSSKLIGQNKPDQLIGPKSPAKPDQLIGQKSAERNSILSDSNDDLDAILNELDLIGYDLQLEIDAFSEVTTPPTQSHKIPVREPKISKVEPKPSKPELRNSKPELRISKPEPRNSKPELRNSKPELRISKPDPRNSKPELRISKPDPRNSKLELRISKPDPNVFRTEPMTSQKLDMKHFENTFTQTLQDKKSDRVSPAEPKGRARGGRTPGGLKLSYNAENNYPESVDGSSLVSTTSKISKQESEIQSQIDKHEKLVTQATTANQIHLDKQTELQLQLKKADDAIRRRSFSYEQAQIQLRKVSMASKQPQVVQEARERADQSKSSLEEAKSEHKNIKEQLEIHEQQLSQLQDTLAHMIKFKGQQNDLLLQLNKDKGHDTELSEEIPVKRRPPEAPEQSPKSPDDRVVSTQDVLNSSSDDDALIPPAESWKLISSQTTATIQRTSNSELPDHLISATNYKNFTTDLKSGQMTPRTLELTEATRGHISIASLKRKGEIRNSQPSESVQHNLENKPKEPVAVRKLAVSHSKEEFCVTCQLRVYPTEKFIADGRIMHITCIKCSVCKRRLTSSQLLIRDHQLFCSAHLPS</sequence>
<feature type="repeat" description="ANK" evidence="6">
    <location>
        <begin position="76"/>
        <end position="108"/>
    </location>
</feature>
<dbReference type="PROSITE" id="PS50088">
    <property type="entry name" value="ANK_REPEAT"/>
    <property type="match status" value="4"/>
</dbReference>
<dbReference type="Pfam" id="PF12796">
    <property type="entry name" value="Ank_2"/>
    <property type="match status" value="3"/>
</dbReference>
<dbReference type="Gene3D" id="1.25.40.20">
    <property type="entry name" value="Ankyrin repeat-containing domain"/>
    <property type="match status" value="2"/>
</dbReference>
<feature type="region of interest" description="Disordered" evidence="8">
    <location>
        <begin position="366"/>
        <end position="416"/>
    </location>
</feature>
<proteinExistence type="predicted"/>
<feature type="compositionally biased region" description="Polar residues" evidence="8">
    <location>
        <begin position="974"/>
        <end position="983"/>
    </location>
</feature>
<dbReference type="PANTHER" id="PTHR24173">
    <property type="entry name" value="ANKYRIN REPEAT CONTAINING"/>
    <property type="match status" value="1"/>
</dbReference>
<evidence type="ECO:0000313" key="10">
    <source>
        <dbReference type="EMBL" id="KAI6656728.1"/>
    </source>
</evidence>
<dbReference type="Proteomes" id="UP001165289">
    <property type="component" value="Unassembled WGS sequence"/>
</dbReference>
<feature type="compositionally biased region" description="Basic and acidic residues" evidence="8">
    <location>
        <begin position="1220"/>
        <end position="1241"/>
    </location>
</feature>
<dbReference type="PROSITE" id="PS50297">
    <property type="entry name" value="ANK_REP_REGION"/>
    <property type="match status" value="4"/>
</dbReference>
<keyword evidence="3 7" id="KW-0862">Zinc</keyword>
<feature type="compositionally biased region" description="Basic and acidic residues" evidence="8">
    <location>
        <begin position="986"/>
        <end position="1064"/>
    </location>
</feature>
<feature type="region of interest" description="Disordered" evidence="8">
    <location>
        <begin position="315"/>
        <end position="347"/>
    </location>
</feature>
<evidence type="ECO:0000256" key="2">
    <source>
        <dbReference type="ARBA" id="ARBA00022737"/>
    </source>
</evidence>
<evidence type="ECO:0000256" key="5">
    <source>
        <dbReference type="ARBA" id="ARBA00023043"/>
    </source>
</evidence>
<feature type="domain" description="LIM zinc-binding" evidence="9">
    <location>
        <begin position="1436"/>
        <end position="1492"/>
    </location>
</feature>
<gene>
    <name evidence="10" type="ORF">LOD99_16032</name>
</gene>
<feature type="compositionally biased region" description="Basic and acidic residues" evidence="8">
    <location>
        <begin position="1283"/>
        <end position="1299"/>
    </location>
</feature>
<keyword evidence="11" id="KW-1185">Reference proteome</keyword>
<evidence type="ECO:0000259" key="9">
    <source>
        <dbReference type="PROSITE" id="PS50023"/>
    </source>
</evidence>
<comment type="caution">
    <text evidence="10">The sequence shown here is derived from an EMBL/GenBank/DDBJ whole genome shotgun (WGS) entry which is preliminary data.</text>
</comment>
<feature type="compositionally biased region" description="Basic and acidic residues" evidence="8">
    <location>
        <begin position="692"/>
        <end position="708"/>
    </location>
</feature>
<dbReference type="EMBL" id="JAKMXF010000133">
    <property type="protein sequence ID" value="KAI6656728.1"/>
    <property type="molecule type" value="Genomic_DNA"/>
</dbReference>
<reference evidence="10 11" key="1">
    <citation type="journal article" date="2023" name="BMC Biol.">
        <title>The compact genome of the sponge Oopsacas minuta (Hexactinellida) is lacking key metazoan core genes.</title>
        <authorList>
            <person name="Santini S."/>
            <person name="Schenkelaars Q."/>
            <person name="Jourda C."/>
            <person name="Duchesne M."/>
            <person name="Belahbib H."/>
            <person name="Rocher C."/>
            <person name="Selva M."/>
            <person name="Riesgo A."/>
            <person name="Vervoort M."/>
            <person name="Leys S.P."/>
            <person name="Kodjabachian L."/>
            <person name="Le Bivic A."/>
            <person name="Borchiellini C."/>
            <person name="Claverie J.M."/>
            <person name="Renard E."/>
        </authorList>
    </citation>
    <scope>NUCLEOTIDE SEQUENCE [LARGE SCALE GENOMIC DNA]</scope>
    <source>
        <strain evidence="10">SPO-2</strain>
    </source>
</reference>
<dbReference type="PANTHER" id="PTHR24173:SF74">
    <property type="entry name" value="ANKYRIN REPEAT DOMAIN-CONTAINING PROTEIN 16"/>
    <property type="match status" value="1"/>
</dbReference>
<dbReference type="PROSITE" id="PS50023">
    <property type="entry name" value="LIM_DOMAIN_2"/>
    <property type="match status" value="1"/>
</dbReference>
<keyword evidence="2" id="KW-0677">Repeat</keyword>
<name>A0AAV7K6E9_9METZ</name>
<feature type="region of interest" description="Disordered" evidence="8">
    <location>
        <begin position="685"/>
        <end position="719"/>
    </location>
</feature>
<organism evidence="10 11">
    <name type="scientific">Oopsacas minuta</name>
    <dbReference type="NCBI Taxonomy" id="111878"/>
    <lineage>
        <taxon>Eukaryota</taxon>
        <taxon>Metazoa</taxon>
        <taxon>Porifera</taxon>
        <taxon>Hexactinellida</taxon>
        <taxon>Hexasterophora</taxon>
        <taxon>Lyssacinosida</taxon>
        <taxon>Leucopsacidae</taxon>
        <taxon>Oopsacas</taxon>
    </lineage>
</organism>
<feature type="repeat" description="ANK" evidence="6">
    <location>
        <begin position="250"/>
        <end position="282"/>
    </location>
</feature>
<feature type="compositionally biased region" description="Basic and acidic residues" evidence="8">
    <location>
        <begin position="368"/>
        <end position="380"/>
    </location>
</feature>
<evidence type="ECO:0000256" key="1">
    <source>
        <dbReference type="ARBA" id="ARBA00022723"/>
    </source>
</evidence>
<evidence type="ECO:0000256" key="8">
    <source>
        <dbReference type="SAM" id="MobiDB-lite"/>
    </source>
</evidence>
<dbReference type="GO" id="GO:0046872">
    <property type="term" value="F:metal ion binding"/>
    <property type="evidence" value="ECO:0007669"/>
    <property type="project" value="UniProtKB-KW"/>
</dbReference>
<feature type="region of interest" description="Disordered" evidence="8">
    <location>
        <begin position="773"/>
        <end position="794"/>
    </location>
</feature>
<feature type="compositionally biased region" description="Polar residues" evidence="8">
    <location>
        <begin position="1313"/>
        <end position="1322"/>
    </location>
</feature>
<feature type="compositionally biased region" description="Polar residues" evidence="8">
    <location>
        <begin position="1403"/>
        <end position="1414"/>
    </location>
</feature>
<keyword evidence="4 7" id="KW-0440">LIM domain</keyword>
<feature type="region of interest" description="Disordered" evidence="8">
    <location>
        <begin position="1400"/>
        <end position="1419"/>
    </location>
</feature>
<keyword evidence="1 7" id="KW-0479">Metal-binding</keyword>
<dbReference type="Gene3D" id="2.10.110.10">
    <property type="entry name" value="Cysteine Rich Protein"/>
    <property type="match status" value="1"/>
</dbReference>
<evidence type="ECO:0000313" key="11">
    <source>
        <dbReference type="Proteomes" id="UP001165289"/>
    </source>
</evidence>
<accession>A0AAV7K6E9</accession>